<feature type="region of interest" description="Disordered" evidence="1">
    <location>
        <begin position="88"/>
        <end position="127"/>
    </location>
</feature>
<gene>
    <name evidence="2" type="ORF">C7V51_14275</name>
</gene>
<evidence type="ECO:0000256" key="1">
    <source>
        <dbReference type="SAM" id="MobiDB-lite"/>
    </source>
</evidence>
<feature type="region of interest" description="Disordered" evidence="1">
    <location>
        <begin position="1"/>
        <end position="30"/>
    </location>
</feature>
<name>A0AAD1AES6_9MICO</name>
<proteinExistence type="predicted"/>
<dbReference type="EMBL" id="CP028130">
    <property type="protein sequence ID" value="AZZ56913.1"/>
    <property type="molecule type" value="Genomic_DNA"/>
</dbReference>
<feature type="compositionally biased region" description="Basic and acidic residues" evidence="1">
    <location>
        <begin position="19"/>
        <end position="30"/>
    </location>
</feature>
<feature type="compositionally biased region" description="Basic and acidic residues" evidence="1">
    <location>
        <begin position="94"/>
        <end position="106"/>
    </location>
</feature>
<reference evidence="2 3" key="1">
    <citation type="submission" date="2018-03" db="EMBL/GenBank/DDBJ databases">
        <title>Bacteriophage NCPPB3778 and a type I-E CRISPR drive the evolution of the US Biological Select Agent, Rathayibacter toxicus.</title>
        <authorList>
            <person name="Davis E.W.II."/>
            <person name="Tabima J.F."/>
            <person name="Weisberg A.J."/>
            <person name="Dantas Lopes L."/>
            <person name="Wiseman M.S."/>
            <person name="Wiseman M.S."/>
            <person name="Pupko T."/>
            <person name="Belcher M.S."/>
            <person name="Sechler A.J."/>
            <person name="Tancos M.A."/>
            <person name="Schroeder B.K."/>
            <person name="Murray T.D."/>
            <person name="Luster D.G."/>
            <person name="Schneider W.L."/>
            <person name="Rogers E."/>
            <person name="Andreote F.D."/>
            <person name="Grunwald N.J."/>
            <person name="Putnam M.L."/>
            <person name="Chang J.H."/>
        </authorList>
    </citation>
    <scope>NUCLEOTIDE SEQUENCE [LARGE SCALE GENOMIC DNA]</scope>
    <source>
        <strain evidence="2 3">NCCPB 2253</strain>
    </source>
</reference>
<organism evidence="2 3">
    <name type="scientific">Rathayibacter iranicus</name>
    <dbReference type="NCBI Taxonomy" id="59737"/>
    <lineage>
        <taxon>Bacteria</taxon>
        <taxon>Bacillati</taxon>
        <taxon>Actinomycetota</taxon>
        <taxon>Actinomycetes</taxon>
        <taxon>Micrococcales</taxon>
        <taxon>Microbacteriaceae</taxon>
        <taxon>Rathayibacter</taxon>
    </lineage>
</organism>
<evidence type="ECO:0000313" key="3">
    <source>
        <dbReference type="Proteomes" id="UP000283946"/>
    </source>
</evidence>
<dbReference type="AlphaFoldDB" id="A0AAD1AES6"/>
<dbReference type="Proteomes" id="UP000283946">
    <property type="component" value="Chromosome"/>
</dbReference>
<sequence>MVSVGVRDIGVAGEAEEPDGGRSDRGHDAGRLAGADLGVVLVVSDVANPVQPVLDAPVSSDLRGQIEGSDGRRPAAMLSISRVSPAASWTHSPIVRERSRPRDPDRKKRVHAMPDSAALPRIRDRHE</sequence>
<evidence type="ECO:0000313" key="2">
    <source>
        <dbReference type="EMBL" id="AZZ56913.1"/>
    </source>
</evidence>
<accession>A0AAD1AES6</accession>
<dbReference type="KEGG" id="ria:C7V51_14275"/>
<protein>
    <submittedName>
        <fullName evidence="2">Uncharacterized protein</fullName>
    </submittedName>
</protein>